<dbReference type="OrthoDB" id="408373at2759"/>
<proteinExistence type="predicted"/>
<evidence type="ECO:0000313" key="3">
    <source>
        <dbReference type="Proteomes" id="UP000243723"/>
    </source>
</evidence>
<dbReference type="EMBL" id="NHZQ01000363">
    <property type="protein sequence ID" value="PSK40116.1"/>
    <property type="molecule type" value="Genomic_DNA"/>
</dbReference>
<organism evidence="2 3">
    <name type="scientific">Elsinoe australis</name>
    <dbReference type="NCBI Taxonomy" id="40998"/>
    <lineage>
        <taxon>Eukaryota</taxon>
        <taxon>Fungi</taxon>
        <taxon>Dikarya</taxon>
        <taxon>Ascomycota</taxon>
        <taxon>Pezizomycotina</taxon>
        <taxon>Dothideomycetes</taxon>
        <taxon>Dothideomycetidae</taxon>
        <taxon>Myriangiales</taxon>
        <taxon>Elsinoaceae</taxon>
        <taxon>Elsinoe</taxon>
    </lineage>
</organism>
<dbReference type="InterPro" id="IPR000073">
    <property type="entry name" value="AB_hydrolase_1"/>
</dbReference>
<sequence>MSGISPQNTSFLLAHGAWHAPKHYIQLTNGLEKAGYTVIAPQLPTVGCDGEAFDDDVEILRSGIKEIVKSGKDVAIIMHSYGGVAGSEAAKGFVKGEDNNKNGVVKLIYMCAFALAANTSLNDRLGDGPPLDWIHPTESGKAAICERNDEIFYNDIDDDAWKKQVSSELKPHALDSFSRNVTWEPYRTISSAYLLCEKDMAIPAVAQEAMIKDAGITQVVRLDASHSPWVSKTDETVKAALDAVAGKL</sequence>
<gene>
    <name evidence="2" type="ORF">B9Z65_8056</name>
</gene>
<dbReference type="STRING" id="40998.A0A2P7YVY0"/>
<dbReference type="Pfam" id="PF12697">
    <property type="entry name" value="Abhydrolase_6"/>
    <property type="match status" value="1"/>
</dbReference>
<dbReference type="InterPro" id="IPR029058">
    <property type="entry name" value="AB_hydrolase_fold"/>
</dbReference>
<accession>A0A2P7YVY0</accession>
<comment type="caution">
    <text evidence="2">The sequence shown here is derived from an EMBL/GenBank/DDBJ whole genome shotgun (WGS) entry which is preliminary data.</text>
</comment>
<dbReference type="InterPro" id="IPR052897">
    <property type="entry name" value="Sec-Metab_Biosynth_Hydrolase"/>
</dbReference>
<dbReference type="PANTHER" id="PTHR37017:SF11">
    <property type="entry name" value="ESTERASE_LIPASE_THIOESTERASE DOMAIN-CONTAINING PROTEIN"/>
    <property type="match status" value="1"/>
</dbReference>
<evidence type="ECO:0000259" key="1">
    <source>
        <dbReference type="Pfam" id="PF12697"/>
    </source>
</evidence>
<name>A0A2P7YVY0_9PEZI</name>
<dbReference type="Proteomes" id="UP000243723">
    <property type="component" value="Unassembled WGS sequence"/>
</dbReference>
<dbReference type="SUPFAM" id="SSF53474">
    <property type="entry name" value="alpha/beta-Hydrolases"/>
    <property type="match status" value="1"/>
</dbReference>
<dbReference type="PANTHER" id="PTHR37017">
    <property type="entry name" value="AB HYDROLASE-1 DOMAIN-CONTAINING PROTEIN-RELATED"/>
    <property type="match status" value="1"/>
</dbReference>
<protein>
    <recommendedName>
        <fullName evidence="1">AB hydrolase-1 domain-containing protein</fullName>
    </recommendedName>
</protein>
<keyword evidence="3" id="KW-1185">Reference proteome</keyword>
<evidence type="ECO:0000313" key="2">
    <source>
        <dbReference type="EMBL" id="PSK40116.1"/>
    </source>
</evidence>
<reference evidence="2 3" key="1">
    <citation type="submission" date="2017-05" db="EMBL/GenBank/DDBJ databases">
        <title>Draft genome sequence of Elsinoe australis.</title>
        <authorList>
            <person name="Cheng Q."/>
        </authorList>
    </citation>
    <scope>NUCLEOTIDE SEQUENCE [LARGE SCALE GENOMIC DNA]</scope>
    <source>
        <strain evidence="2 3">NL1</strain>
    </source>
</reference>
<dbReference type="Gene3D" id="3.40.50.1820">
    <property type="entry name" value="alpha/beta hydrolase"/>
    <property type="match status" value="1"/>
</dbReference>
<feature type="domain" description="AB hydrolase-1" evidence="1">
    <location>
        <begin position="12"/>
        <end position="238"/>
    </location>
</feature>
<dbReference type="AlphaFoldDB" id="A0A2P7YVY0"/>